<comment type="similarity">
    <text evidence="8 9">Belongs to the peptidase M24A family. Methionine aminopeptidase type 1 subfamily.</text>
</comment>
<dbReference type="PANTHER" id="PTHR43330:SF7">
    <property type="entry name" value="METHIONINE AMINOPEPTIDASE 1"/>
    <property type="match status" value="1"/>
</dbReference>
<feature type="binding site" evidence="8">
    <location>
        <position position="197"/>
    </location>
    <ligand>
        <name>a protein</name>
        <dbReference type="ChEBI" id="CHEBI:16541"/>
    </ligand>
    <ligandPart>
        <name>N-terminal L-methionine residue</name>
        <dbReference type="ChEBI" id="CHEBI:64731"/>
    </ligandPart>
</feature>
<feature type="binding site" evidence="8">
    <location>
        <position position="352"/>
    </location>
    <ligand>
        <name>Zn(2+)</name>
        <dbReference type="ChEBI" id="CHEBI:29105"/>
        <label>3</label>
    </ligand>
</feature>
<evidence type="ECO:0000256" key="7">
    <source>
        <dbReference type="ARBA" id="ARBA00022833"/>
    </source>
</evidence>
<evidence type="ECO:0000256" key="8">
    <source>
        <dbReference type="HAMAP-Rule" id="MF_03174"/>
    </source>
</evidence>
<evidence type="ECO:0000256" key="3">
    <source>
        <dbReference type="ARBA" id="ARBA00022670"/>
    </source>
</evidence>
<evidence type="ECO:0000256" key="11">
    <source>
        <dbReference type="SAM" id="MobiDB-lite"/>
    </source>
</evidence>
<dbReference type="Gene3D" id="6.10.140.2220">
    <property type="match status" value="1"/>
</dbReference>
<comment type="subunit">
    <text evidence="8">Associates with the 60S ribosomal subunit of the 80S translational complex.</text>
</comment>
<dbReference type="PROSITE" id="PS52013">
    <property type="entry name" value="ZF_C6H2"/>
    <property type="match status" value="1"/>
</dbReference>
<dbReference type="InterPro" id="IPR001714">
    <property type="entry name" value="Pept_M24_MAP"/>
</dbReference>
<comment type="catalytic activity">
    <reaction evidence="8 10">
        <text>Release of N-terminal amino acids, preferentially methionine, from peptides and arylamides.</text>
        <dbReference type="EC" id="3.4.11.18"/>
    </reaction>
</comment>
<keyword evidence="1 8" id="KW-0031">Aminopeptidase</keyword>
<feature type="binding site" evidence="8">
    <location>
        <position position="214"/>
    </location>
    <ligand>
        <name>Zn(2+)</name>
        <dbReference type="ChEBI" id="CHEBI:29105"/>
        <label>3</label>
    </ligand>
</feature>
<feature type="binding site" evidence="8">
    <location>
        <position position="288"/>
    </location>
    <ligand>
        <name>Zn(2+)</name>
        <dbReference type="ChEBI" id="CHEBI:29105"/>
        <label>4</label>
        <note>catalytic</note>
    </ligand>
</feature>
<dbReference type="GO" id="GO:0008270">
    <property type="term" value="F:zinc ion binding"/>
    <property type="evidence" value="ECO:0007669"/>
    <property type="project" value="UniProtKB-KW"/>
</dbReference>
<dbReference type="GO" id="GO:0005829">
    <property type="term" value="C:cytosol"/>
    <property type="evidence" value="ECO:0007669"/>
    <property type="project" value="TreeGrafter"/>
</dbReference>
<keyword evidence="14" id="KW-1185">Reference proteome</keyword>
<comment type="subcellular location">
    <subcellularLocation>
        <location evidence="8">Cytoplasm</location>
    </subcellularLocation>
</comment>
<keyword evidence="5 9" id="KW-0863">Zinc-finger</keyword>
<dbReference type="GO" id="GO:0070006">
    <property type="term" value="F:metalloaminopeptidase activity"/>
    <property type="evidence" value="ECO:0007669"/>
    <property type="project" value="UniProtKB-UniRule"/>
</dbReference>
<dbReference type="SUPFAM" id="SSF144232">
    <property type="entry name" value="HIT/MYND zinc finger-like"/>
    <property type="match status" value="1"/>
</dbReference>
<dbReference type="AlphaFoldDB" id="A0AAW1SGH2"/>
<keyword evidence="3 8" id="KW-0645">Protease</keyword>
<feature type="binding site" evidence="8">
    <location>
        <position position="352"/>
    </location>
    <ligand>
        <name>Zn(2+)</name>
        <dbReference type="ChEBI" id="CHEBI:29105"/>
        <label>4</label>
        <note>catalytic</note>
    </ligand>
</feature>
<accession>A0AAW1SGH2</accession>
<comment type="function">
    <text evidence="8 10">Cotranslationally removes the N-terminal methionine from nascent proteins. The N-terminal methionine is often cleaved when the second residue in the primary sequence is small and uncharged (Met-Ala-, Cys, Gly, Pro, Ser, Thr, or Val).</text>
</comment>
<sequence>MAEAQDPSSGLPCDKCGKPAKLSCPKCLELKLPREGGAFCSQECFKEAWGQHKKVHKLQQWLYVTNRGQGRTQSMPDFPWTGDLRPDLVSPRRSVPASIPLPEYAESSIPAKEQDSRQQTSAPVRSAKQIAGLRKACRIARGILDKGHAAIRPGVTTDEIDRVIHEATLAAGAYPSPLNYYSFPKSVCTSVNEVVCHGIPDKRPLQNGDIVNVDVTAFYKGFHGDLNETYVVGEVDAASKKLLKVTYECLERAIEAVKPGVRYRDLGKIISQHAQGNGFSVITTYCGHGIGDHFHCAPTIPHYHPNKAVGIMKEGQTFTIEPMINMGKARDVTWPDGWTSVTRDGSRSAQYEHTMVVTAEGCEVLTARLPTSPPLWWEVSDKQQQQQQQQPWAAEPTAQAAVVQQVESLPTVPVAKDAGKQQDQQAAVSSAEAEGVVRGMDATTTNGVHAQQE</sequence>
<dbReference type="GO" id="GO:0004239">
    <property type="term" value="F:initiator methionyl aminopeptidase activity"/>
    <property type="evidence" value="ECO:0007669"/>
    <property type="project" value="UniProtKB-UniRule"/>
</dbReference>
<dbReference type="PANTHER" id="PTHR43330">
    <property type="entry name" value="METHIONINE AMINOPEPTIDASE"/>
    <property type="match status" value="1"/>
</dbReference>
<evidence type="ECO:0000256" key="5">
    <source>
        <dbReference type="ARBA" id="ARBA00022771"/>
    </source>
</evidence>
<name>A0AAW1SGH2_9CHLO</name>
<dbReference type="InterPro" id="IPR031615">
    <property type="entry name" value="Zfn-C6H2"/>
</dbReference>
<evidence type="ECO:0000256" key="4">
    <source>
        <dbReference type="ARBA" id="ARBA00022723"/>
    </source>
</evidence>
<comment type="cofactor">
    <cofactor evidence="10">
        <name>Co(2+)</name>
        <dbReference type="ChEBI" id="CHEBI:48828"/>
    </cofactor>
    <cofactor evidence="10">
        <name>Zn(2+)</name>
        <dbReference type="ChEBI" id="CHEBI:29105"/>
    </cofactor>
    <cofactor evidence="10">
        <name>Mn(2+)</name>
        <dbReference type="ChEBI" id="CHEBI:29035"/>
    </cofactor>
    <cofactor evidence="10">
        <name>Fe(2+)</name>
        <dbReference type="ChEBI" id="CHEBI:29033"/>
    </cofactor>
    <text evidence="10">Binds 2 divalent metal cations per subunit. Has a high-affinity and a low affinity metal-binding site. The true nature of the physiological cofactor is under debate. The enzyme is active with cobalt, zinc, manganese or divalent iron ions.</text>
</comment>
<reference evidence="13 14" key="1">
    <citation type="journal article" date="2024" name="Nat. Commun.">
        <title>Phylogenomics reveals the evolutionary origins of lichenization in chlorophyte algae.</title>
        <authorList>
            <person name="Puginier C."/>
            <person name="Libourel C."/>
            <person name="Otte J."/>
            <person name="Skaloud P."/>
            <person name="Haon M."/>
            <person name="Grisel S."/>
            <person name="Petersen M."/>
            <person name="Berrin J.G."/>
            <person name="Delaux P.M."/>
            <person name="Dal Grande F."/>
            <person name="Keller J."/>
        </authorList>
    </citation>
    <scope>NUCLEOTIDE SEQUENCE [LARGE SCALE GENOMIC DNA]</scope>
    <source>
        <strain evidence="13 14">SAG 2145</strain>
    </source>
</reference>
<dbReference type="EMBL" id="JALJOS010000001">
    <property type="protein sequence ID" value="KAK9844731.1"/>
    <property type="molecule type" value="Genomic_DNA"/>
</dbReference>
<gene>
    <name evidence="13" type="ORF">WJX74_006098</name>
</gene>
<feature type="compositionally biased region" description="Low complexity" evidence="11">
    <location>
        <begin position="421"/>
        <end position="434"/>
    </location>
</feature>
<feature type="compositionally biased region" description="Polar residues" evidence="11">
    <location>
        <begin position="442"/>
        <end position="453"/>
    </location>
</feature>
<keyword evidence="6 8" id="KW-0378">Hydrolase</keyword>
<evidence type="ECO:0000256" key="6">
    <source>
        <dbReference type="ARBA" id="ARBA00022801"/>
    </source>
</evidence>
<keyword evidence="7" id="KW-0862">Zinc</keyword>
<proteinExistence type="inferred from homology"/>
<feature type="region of interest" description="Disordered" evidence="11">
    <location>
        <begin position="414"/>
        <end position="453"/>
    </location>
</feature>
<dbReference type="CDD" id="cd01086">
    <property type="entry name" value="MetAP1"/>
    <property type="match status" value="1"/>
</dbReference>
<feature type="binding site" evidence="8">
    <location>
        <position position="225"/>
    </location>
    <ligand>
        <name>Zn(2+)</name>
        <dbReference type="ChEBI" id="CHEBI:29105"/>
        <label>3</label>
    </ligand>
</feature>
<dbReference type="PRINTS" id="PR00599">
    <property type="entry name" value="MAPEPTIDASE"/>
</dbReference>
<keyword evidence="4 8" id="KW-0479">Metal-binding</keyword>
<evidence type="ECO:0000259" key="12">
    <source>
        <dbReference type="PROSITE" id="PS52013"/>
    </source>
</evidence>
<feature type="domain" description="C6H2-type" evidence="12">
    <location>
        <begin position="5"/>
        <end position="63"/>
    </location>
</feature>
<dbReference type="PROSITE" id="PS00680">
    <property type="entry name" value="MAP_1"/>
    <property type="match status" value="1"/>
</dbReference>
<dbReference type="Pfam" id="PF15801">
    <property type="entry name" value="zf-C6H2"/>
    <property type="match status" value="1"/>
</dbReference>
<feature type="binding site" evidence="8">
    <location>
        <position position="225"/>
    </location>
    <ligand>
        <name>Zn(2+)</name>
        <dbReference type="ChEBI" id="CHEBI:29105"/>
        <label>4</label>
        <note>catalytic</note>
    </ligand>
</feature>
<dbReference type="EC" id="3.4.11.18" evidence="10"/>
<dbReference type="InterPro" id="IPR002467">
    <property type="entry name" value="Pept_M24A_MAP1"/>
</dbReference>
<dbReference type="NCBIfam" id="TIGR00500">
    <property type="entry name" value="met_pdase_I"/>
    <property type="match status" value="1"/>
</dbReference>
<dbReference type="Proteomes" id="UP001438707">
    <property type="component" value="Unassembled WGS sequence"/>
</dbReference>
<evidence type="ECO:0000256" key="10">
    <source>
        <dbReference type="RuleBase" id="RU003653"/>
    </source>
</evidence>
<keyword evidence="2 8" id="KW-0963">Cytoplasm</keyword>
<dbReference type="Gene3D" id="3.90.230.10">
    <property type="entry name" value="Creatinase/methionine aminopeptidase superfamily"/>
    <property type="match status" value="1"/>
</dbReference>
<evidence type="ECO:0000313" key="13">
    <source>
        <dbReference type="EMBL" id="KAK9844731.1"/>
    </source>
</evidence>
<dbReference type="Pfam" id="PF00557">
    <property type="entry name" value="Peptidase_M24"/>
    <property type="match status" value="1"/>
</dbReference>
<organism evidence="13 14">
    <name type="scientific">Apatococcus lobatus</name>
    <dbReference type="NCBI Taxonomy" id="904363"/>
    <lineage>
        <taxon>Eukaryota</taxon>
        <taxon>Viridiplantae</taxon>
        <taxon>Chlorophyta</taxon>
        <taxon>core chlorophytes</taxon>
        <taxon>Trebouxiophyceae</taxon>
        <taxon>Chlorellales</taxon>
        <taxon>Chlorellaceae</taxon>
        <taxon>Apatococcus</taxon>
    </lineage>
</organism>
<evidence type="ECO:0000256" key="2">
    <source>
        <dbReference type="ARBA" id="ARBA00022490"/>
    </source>
</evidence>
<dbReference type="GO" id="GO:0006508">
    <property type="term" value="P:proteolysis"/>
    <property type="evidence" value="ECO:0007669"/>
    <property type="project" value="UniProtKB-KW"/>
</dbReference>
<dbReference type="InterPro" id="IPR000994">
    <property type="entry name" value="Pept_M24"/>
</dbReference>
<evidence type="ECO:0000256" key="1">
    <source>
        <dbReference type="ARBA" id="ARBA00022438"/>
    </source>
</evidence>
<evidence type="ECO:0000313" key="14">
    <source>
        <dbReference type="Proteomes" id="UP001438707"/>
    </source>
</evidence>
<protein>
    <recommendedName>
        <fullName evidence="10">Methionine aminopeptidase</fullName>
        <ecNumber evidence="10">3.4.11.18</ecNumber>
    </recommendedName>
</protein>
<dbReference type="HAMAP" id="MF_01974">
    <property type="entry name" value="MetAP_1"/>
    <property type="match status" value="1"/>
</dbReference>
<dbReference type="InterPro" id="IPR036005">
    <property type="entry name" value="Creatinase/aminopeptidase-like"/>
</dbReference>
<feature type="binding site" evidence="8">
    <location>
        <position position="321"/>
    </location>
    <ligand>
        <name>Zn(2+)</name>
        <dbReference type="ChEBI" id="CHEBI:29105"/>
        <label>4</label>
        <note>catalytic</note>
    </ligand>
</feature>
<comment type="caution">
    <text evidence="13">The sequence shown here is derived from an EMBL/GenBank/DDBJ whole genome shotgun (WGS) entry which is preliminary data.</text>
</comment>
<feature type="region of interest" description="Disordered" evidence="11">
    <location>
        <begin position="72"/>
        <end position="127"/>
    </location>
</feature>
<evidence type="ECO:0000256" key="9">
    <source>
        <dbReference type="PROSITE-ProRule" id="PRU01357"/>
    </source>
</evidence>
<comment type="cofactor">
    <cofactor evidence="8">
        <name>Zn(2+)</name>
        <dbReference type="ChEBI" id="CHEBI:29105"/>
    </cofactor>
    <cofactor evidence="8">
        <name>Co(2+)</name>
        <dbReference type="ChEBI" id="CHEBI:48828"/>
    </cofactor>
    <cofactor evidence="8">
        <name>Mn(2+)</name>
        <dbReference type="ChEBI" id="CHEBI:29035"/>
    </cofactor>
    <cofactor evidence="8">
        <name>Fe(2+)</name>
        <dbReference type="ChEBI" id="CHEBI:29033"/>
    </cofactor>
    <text evidence="8">Binds 2 divalent metal cations per subunit. Has a high-affinity and a low affinity metal-binding site. The true nature of the physiological cofactor is under debate. The enzyme is active with zinc, cobalt, manganese or divalent iron ions. Has high activity with zinc; zinc cofactor is transferred into the active site region by the ZNG1 zinc chaperone.</text>
</comment>
<feature type="binding site" evidence="8">
    <location>
        <position position="295"/>
    </location>
    <ligand>
        <name>a protein</name>
        <dbReference type="ChEBI" id="CHEBI:16541"/>
    </ligand>
    <ligandPart>
        <name>N-terminal L-methionine residue</name>
        <dbReference type="ChEBI" id="CHEBI:64731"/>
    </ligandPart>
</feature>
<dbReference type="SUPFAM" id="SSF55920">
    <property type="entry name" value="Creatinase/aminopeptidase"/>
    <property type="match status" value="1"/>
</dbReference>